<evidence type="ECO:0000256" key="1">
    <source>
        <dbReference type="SAM" id="Coils"/>
    </source>
</evidence>
<dbReference type="PANTHER" id="PTHR35021">
    <property type="match status" value="1"/>
</dbReference>
<dbReference type="Proteomes" id="UP000504621">
    <property type="component" value="Unplaced"/>
</dbReference>
<accession>A0A6J1BDV9</accession>
<sequence>MVQSRSLSPAQRSAKNERDRRRRRERNLEFERLQNVAAKYQEMAPLLGALRVEVTTVRNIISQLAEDSRRLNDVEPDLTRKIHQLDNIVRQNMQEMVLPTIGKEANNEPIDLGVESSRSDIQYTDEVLQDFIEKLDDKEKSRVDFLDFKGLPEELEKCGRFSLPPSLAPIHEILFKAYGDITAESNQSSPVIRDSYILFCSVIKEMNEVQLEQVDLDKMILWRDAINSGLSIGFKGNFAIEHLKKIARAYFGAKARNDQELKSLEERMSELKAELYALEKMHDSIIESKSSEMCRECLRDEEYFQGKPLSAGLFLS</sequence>
<proteinExistence type="predicted"/>
<name>A0A6J1BDV9_9ROSI</name>
<gene>
    <name evidence="4" type="primary">LOC110426572</name>
</gene>
<dbReference type="RefSeq" id="XP_021297495.1">
    <property type="nucleotide sequence ID" value="XM_021441820.1"/>
</dbReference>
<protein>
    <submittedName>
        <fullName evidence="4">Uncharacterized protein LOC110426572 isoform X2</fullName>
    </submittedName>
</protein>
<dbReference type="PANTHER" id="PTHR35021:SF8">
    <property type="entry name" value="FIBER PROTEIN FB17"/>
    <property type="match status" value="1"/>
</dbReference>
<dbReference type="AlphaFoldDB" id="A0A6J1BDV9"/>
<keyword evidence="3" id="KW-1185">Reference proteome</keyword>
<feature type="region of interest" description="Disordered" evidence="2">
    <location>
        <begin position="1"/>
        <end position="24"/>
    </location>
</feature>
<evidence type="ECO:0000313" key="3">
    <source>
        <dbReference type="Proteomes" id="UP000504621"/>
    </source>
</evidence>
<feature type="coiled-coil region" evidence="1">
    <location>
        <begin position="254"/>
        <end position="281"/>
    </location>
</feature>
<organism evidence="3 4">
    <name type="scientific">Herrania umbratica</name>
    <dbReference type="NCBI Taxonomy" id="108875"/>
    <lineage>
        <taxon>Eukaryota</taxon>
        <taxon>Viridiplantae</taxon>
        <taxon>Streptophyta</taxon>
        <taxon>Embryophyta</taxon>
        <taxon>Tracheophyta</taxon>
        <taxon>Spermatophyta</taxon>
        <taxon>Magnoliopsida</taxon>
        <taxon>eudicotyledons</taxon>
        <taxon>Gunneridae</taxon>
        <taxon>Pentapetalae</taxon>
        <taxon>rosids</taxon>
        <taxon>malvids</taxon>
        <taxon>Malvales</taxon>
        <taxon>Malvaceae</taxon>
        <taxon>Byttnerioideae</taxon>
        <taxon>Herrania</taxon>
    </lineage>
</organism>
<keyword evidence="1" id="KW-0175">Coiled coil</keyword>
<evidence type="ECO:0000313" key="4">
    <source>
        <dbReference type="RefSeq" id="XP_021297495.1"/>
    </source>
</evidence>
<dbReference type="GeneID" id="110426572"/>
<feature type="compositionally biased region" description="Polar residues" evidence="2">
    <location>
        <begin position="1"/>
        <end position="13"/>
    </location>
</feature>
<reference evidence="4" key="1">
    <citation type="submission" date="2025-08" db="UniProtKB">
        <authorList>
            <consortium name="RefSeq"/>
        </authorList>
    </citation>
    <scope>IDENTIFICATION</scope>
    <source>
        <tissue evidence="4">Leaf</tissue>
    </source>
</reference>
<evidence type="ECO:0000256" key="2">
    <source>
        <dbReference type="SAM" id="MobiDB-lite"/>
    </source>
</evidence>